<evidence type="ECO:0000313" key="5">
    <source>
        <dbReference type="EMBL" id="CAH1416745.1"/>
    </source>
</evidence>
<dbReference type="GO" id="GO:0006952">
    <property type="term" value="P:defense response"/>
    <property type="evidence" value="ECO:0007669"/>
    <property type="project" value="InterPro"/>
</dbReference>
<dbReference type="InterPro" id="IPR002182">
    <property type="entry name" value="NB-ARC"/>
</dbReference>
<protein>
    <recommendedName>
        <fullName evidence="4">TIR domain-containing protein</fullName>
    </recommendedName>
</protein>
<dbReference type="PRINTS" id="PR00364">
    <property type="entry name" value="DISEASERSIST"/>
</dbReference>
<keyword evidence="3" id="KW-0520">NAD</keyword>
<organism evidence="5 6">
    <name type="scientific">Lactuca virosa</name>
    <dbReference type="NCBI Taxonomy" id="75947"/>
    <lineage>
        <taxon>Eukaryota</taxon>
        <taxon>Viridiplantae</taxon>
        <taxon>Streptophyta</taxon>
        <taxon>Embryophyta</taxon>
        <taxon>Tracheophyta</taxon>
        <taxon>Spermatophyta</taxon>
        <taxon>Magnoliopsida</taxon>
        <taxon>eudicotyledons</taxon>
        <taxon>Gunneridae</taxon>
        <taxon>Pentapetalae</taxon>
        <taxon>asterids</taxon>
        <taxon>campanulids</taxon>
        <taxon>Asterales</taxon>
        <taxon>Asteraceae</taxon>
        <taxon>Cichorioideae</taxon>
        <taxon>Cichorieae</taxon>
        <taxon>Lactucinae</taxon>
        <taxon>Lactuca</taxon>
    </lineage>
</organism>
<dbReference type="Proteomes" id="UP001157418">
    <property type="component" value="Unassembled WGS sequence"/>
</dbReference>
<name>A0AAU9M410_9ASTR</name>
<keyword evidence="1" id="KW-0433">Leucine-rich repeat</keyword>
<evidence type="ECO:0000256" key="1">
    <source>
        <dbReference type="ARBA" id="ARBA00022614"/>
    </source>
</evidence>
<dbReference type="PANTHER" id="PTHR11017:SF271">
    <property type="entry name" value="DISEASE RESISTANCE PROTEIN (TIR-NBS-LRR CLASS) FAMILY"/>
    <property type="match status" value="1"/>
</dbReference>
<keyword evidence="2" id="KW-0677">Repeat</keyword>
<dbReference type="InterPro" id="IPR035897">
    <property type="entry name" value="Toll_tir_struct_dom_sf"/>
</dbReference>
<dbReference type="Gene3D" id="3.40.50.300">
    <property type="entry name" value="P-loop containing nucleotide triphosphate hydrolases"/>
    <property type="match status" value="1"/>
</dbReference>
<dbReference type="InterPro" id="IPR027417">
    <property type="entry name" value="P-loop_NTPase"/>
</dbReference>
<dbReference type="EMBL" id="CAKMRJ010000002">
    <property type="protein sequence ID" value="CAH1416745.1"/>
    <property type="molecule type" value="Genomic_DNA"/>
</dbReference>
<dbReference type="Pfam" id="PF00931">
    <property type="entry name" value="NB-ARC"/>
    <property type="match status" value="1"/>
</dbReference>
<dbReference type="PROSITE" id="PS50104">
    <property type="entry name" value="TIR"/>
    <property type="match status" value="1"/>
</dbReference>
<dbReference type="Pfam" id="PF01582">
    <property type="entry name" value="TIR"/>
    <property type="match status" value="1"/>
</dbReference>
<comment type="caution">
    <text evidence="5">The sequence shown here is derived from an EMBL/GenBank/DDBJ whole genome shotgun (WGS) entry which is preliminary data.</text>
</comment>
<evidence type="ECO:0000256" key="3">
    <source>
        <dbReference type="ARBA" id="ARBA00023027"/>
    </source>
</evidence>
<dbReference type="Gene3D" id="3.80.10.10">
    <property type="entry name" value="Ribonuclease Inhibitor"/>
    <property type="match status" value="1"/>
</dbReference>
<dbReference type="PANTHER" id="PTHR11017">
    <property type="entry name" value="LEUCINE-RICH REPEAT-CONTAINING PROTEIN"/>
    <property type="match status" value="1"/>
</dbReference>
<proteinExistence type="predicted"/>
<dbReference type="SUPFAM" id="SSF52058">
    <property type="entry name" value="L domain-like"/>
    <property type="match status" value="1"/>
</dbReference>
<reference evidence="5 6" key="1">
    <citation type="submission" date="2022-01" db="EMBL/GenBank/DDBJ databases">
        <authorList>
            <person name="Xiong W."/>
            <person name="Schranz E."/>
        </authorList>
    </citation>
    <scope>NUCLEOTIDE SEQUENCE [LARGE SCALE GENOMIC DNA]</scope>
</reference>
<dbReference type="Pfam" id="PF23282">
    <property type="entry name" value="WHD_ROQ1"/>
    <property type="match status" value="1"/>
</dbReference>
<feature type="domain" description="TIR" evidence="4">
    <location>
        <begin position="180"/>
        <end position="347"/>
    </location>
</feature>
<dbReference type="InterPro" id="IPR032675">
    <property type="entry name" value="LRR_dom_sf"/>
</dbReference>
<evidence type="ECO:0000256" key="2">
    <source>
        <dbReference type="ARBA" id="ARBA00022737"/>
    </source>
</evidence>
<dbReference type="GO" id="GO:0007165">
    <property type="term" value="P:signal transduction"/>
    <property type="evidence" value="ECO:0007669"/>
    <property type="project" value="InterPro"/>
</dbReference>
<dbReference type="FunFam" id="3.40.50.10140:FF:000007">
    <property type="entry name" value="Disease resistance protein (TIR-NBS-LRR class)"/>
    <property type="match status" value="1"/>
</dbReference>
<evidence type="ECO:0000313" key="6">
    <source>
        <dbReference type="Proteomes" id="UP001157418"/>
    </source>
</evidence>
<dbReference type="Gene3D" id="3.40.50.10140">
    <property type="entry name" value="Toll/interleukin-1 receptor homology (TIR) domain"/>
    <property type="match status" value="1"/>
</dbReference>
<dbReference type="Pfam" id="PF25597">
    <property type="entry name" value="SH3_retrovirus"/>
    <property type="match status" value="1"/>
</dbReference>
<accession>A0AAU9M410</accession>
<dbReference type="InterPro" id="IPR058192">
    <property type="entry name" value="WHD_ROQ1-like"/>
</dbReference>
<dbReference type="SMART" id="SM00255">
    <property type="entry name" value="TIR"/>
    <property type="match status" value="1"/>
</dbReference>
<keyword evidence="6" id="KW-1185">Reference proteome</keyword>
<dbReference type="InterPro" id="IPR057670">
    <property type="entry name" value="SH3_retrovirus"/>
</dbReference>
<evidence type="ECO:0000259" key="4">
    <source>
        <dbReference type="PROSITE" id="PS50104"/>
    </source>
</evidence>
<dbReference type="SUPFAM" id="SSF52200">
    <property type="entry name" value="Toll/Interleukin receptor TIR domain"/>
    <property type="match status" value="1"/>
</dbReference>
<dbReference type="InterPro" id="IPR044974">
    <property type="entry name" value="Disease_R_plants"/>
</dbReference>
<dbReference type="GO" id="GO:0043531">
    <property type="term" value="F:ADP binding"/>
    <property type="evidence" value="ECO:0007669"/>
    <property type="project" value="InterPro"/>
</dbReference>
<dbReference type="InterPro" id="IPR000157">
    <property type="entry name" value="TIR_dom"/>
</dbReference>
<dbReference type="SUPFAM" id="SSF52540">
    <property type="entry name" value="P-loop containing nucleoside triphosphate hydrolases"/>
    <property type="match status" value="1"/>
</dbReference>
<gene>
    <name evidence="5" type="ORF">LVIROSA_LOCUS4492</name>
</gene>
<dbReference type="AlphaFoldDB" id="A0AAU9M410"/>
<sequence length="890" mass="102939">MKPTVSYFRVFGCVCYVFVPSHLRSKFDKKAVRCIFVGYDNQRKGWRCCDPTSGRCYTSRDVVFDEASSWWSLEKKVLPDSENIEEVLKQKMGEQTAHIWSSVDTPEDPSDTDVIEQEVTQTSNAGERETPPPQLRRTERIRKPNPKCSNHIHSISTHQWHLRHHQHLLLNSTALSYQLWKYRVFLSFRREDTRNTFVGHLYSALENQGIYTYKGDKTLPRGELIGPSLKKAIEESQMSIIVFSENYADSSWCLEELAYIMKCRETRGQIVIPIFYGVEPSELRKQKHKYGQSFVKHEVENKINKVESWRKALVDASNISGWDSKDIANRHESEFIKKIVGKISKMLHPLTSRVNENLVGIEVCMQDLKSKLTIGSSGVLMVGIWGIGGSGKTTLASSFYKMIFTEFDGCCFLENIREESSKYGLKRLQEEMLSGILKRFEGRGGGEGGGRGVEEGKSMIKDMLCRRKILIVLDDVDQLEQLQALAGSHDWFGAGSLIIITTRDEHLLMAHNIDVMHNISLLTDDEAIQLFCMHAPWSNTPMDDYGLLSKEVVRWVKKDRAMEMLDACGFHPVIGVKVLMQKTLITISNGIFDMHDLVHEMAHHIVRGEHPENPEKHSRVWKKEDVQNTYAMDAMRELDMIEAVRFEYSWDDPLQRLPSIVANMKNLRWIYWKGDLTSPLPTNFSPRKLRCLLLRENFQRQLWEGIKFLPNLKIMKLWFLKKLVMTPDFNGLPNLERFILDGCECLEEIHPSIGRLEKLVFLYIDYCLSLKMFPVITQLKKLKTLSFIDCRKLFKLSEIQQNMDRSHLDNKNIWANCFVTLLTCCSNLRGNIPQEDLINVEEGVGTFSTQDQTCTNTHSKRRNMQSEDRTIFCVLLIHENRKYIHTRPTP</sequence>